<evidence type="ECO:0000313" key="4">
    <source>
        <dbReference type="Proteomes" id="UP000594903"/>
    </source>
</evidence>
<dbReference type="GO" id="GO:0008233">
    <property type="term" value="F:peptidase activity"/>
    <property type="evidence" value="ECO:0007669"/>
    <property type="project" value="UniProtKB-KW"/>
</dbReference>
<dbReference type="EMBL" id="CP065725">
    <property type="protein sequence ID" value="QPT41068.1"/>
    <property type="molecule type" value="Genomic_DNA"/>
</dbReference>
<dbReference type="STRING" id="1122619.GCA_000373745_02464"/>
<organism evidence="2 3">
    <name type="scientific">Oligella ureolytica</name>
    <dbReference type="NCBI Taxonomy" id="90244"/>
    <lineage>
        <taxon>Bacteria</taxon>
        <taxon>Pseudomonadati</taxon>
        <taxon>Pseudomonadota</taxon>
        <taxon>Betaproteobacteria</taxon>
        <taxon>Burkholderiales</taxon>
        <taxon>Alcaligenaceae</taxon>
        <taxon>Oligella</taxon>
    </lineage>
</organism>
<protein>
    <submittedName>
        <fullName evidence="1">ClpXP protease specificity-enhancing factor</fullName>
    </submittedName>
    <submittedName>
        <fullName evidence="2">Stringent starvation protein B</fullName>
    </submittedName>
</protein>
<dbReference type="NCBIfam" id="NF008769">
    <property type="entry name" value="PRK11798.2-5"/>
    <property type="match status" value="1"/>
</dbReference>
<keyword evidence="4" id="KW-1185">Reference proteome</keyword>
<evidence type="ECO:0000313" key="1">
    <source>
        <dbReference type="EMBL" id="QPT41068.1"/>
    </source>
</evidence>
<dbReference type="Pfam" id="PF04386">
    <property type="entry name" value="SspB"/>
    <property type="match status" value="1"/>
</dbReference>
<evidence type="ECO:0000313" key="2">
    <source>
        <dbReference type="EMBL" id="SUA53609.1"/>
    </source>
</evidence>
<dbReference type="OrthoDB" id="9797358at2"/>
<dbReference type="InterPro" id="IPR036760">
    <property type="entry name" value="SspB-like_sf"/>
</dbReference>
<dbReference type="Proteomes" id="UP000594903">
    <property type="component" value="Chromosome"/>
</dbReference>
<dbReference type="PIRSF" id="PIRSF005276">
    <property type="entry name" value="SspB"/>
    <property type="match status" value="1"/>
</dbReference>
<dbReference type="SUPFAM" id="SSF101738">
    <property type="entry name" value="SspB-like"/>
    <property type="match status" value="1"/>
</dbReference>
<dbReference type="AlphaFoldDB" id="A0A378XGE5"/>
<accession>A0A378XGE5</accession>
<reference evidence="1 4" key="2">
    <citation type="submission" date="2020-12" db="EMBL/GenBank/DDBJ databases">
        <title>FDA dAtabase for Regulatory Grade micrObial Sequences (FDA-ARGOS): Supporting development and validation of Infectious Disease Dx tests.</title>
        <authorList>
            <person name="Sproer C."/>
            <person name="Gronow S."/>
            <person name="Severitt S."/>
            <person name="Schroder I."/>
            <person name="Tallon L."/>
            <person name="Sadzewicz L."/>
            <person name="Zhao X."/>
            <person name="Boylan J."/>
            <person name="Ott S."/>
            <person name="Bowen H."/>
            <person name="Vavikolanu K."/>
            <person name="Mehta A."/>
            <person name="Aluvathingal J."/>
            <person name="Nadendla S."/>
            <person name="Lowell S."/>
            <person name="Myers T."/>
            <person name="Yan Y."/>
            <person name="Sichtig H."/>
        </authorList>
    </citation>
    <scope>NUCLEOTIDE SEQUENCE [LARGE SCALE GENOMIC DNA]</scope>
    <source>
        <strain evidence="1 4">FDAARGOS_872</strain>
    </source>
</reference>
<keyword evidence="1" id="KW-0378">Hydrolase</keyword>
<dbReference type="InterPro" id="IPR007481">
    <property type="entry name" value="SspB"/>
</dbReference>
<evidence type="ECO:0000313" key="3">
    <source>
        <dbReference type="Proteomes" id="UP000254603"/>
    </source>
</evidence>
<keyword evidence="1" id="KW-0645">Protease</keyword>
<dbReference type="EMBL" id="UGSB01000001">
    <property type="protein sequence ID" value="SUA53609.1"/>
    <property type="molecule type" value="Genomic_DNA"/>
</dbReference>
<proteinExistence type="predicted"/>
<dbReference type="Proteomes" id="UP000254603">
    <property type="component" value="Unassembled WGS sequence"/>
</dbReference>
<name>A0A378XGE5_9BURK</name>
<dbReference type="RefSeq" id="WP_018575645.1">
    <property type="nucleotide sequence ID" value="NZ_CP065725.1"/>
</dbReference>
<dbReference type="Gene3D" id="2.30.30.220">
    <property type="entry name" value="SspB-like"/>
    <property type="match status" value="1"/>
</dbReference>
<sequence>MFPASSKPYLIRALYEWCYDESLTPHIVVRVDKNCQVPKAFVKDGYITFNVGPMATKDFLVNNDWVSFSARFGGQAQDVHFPVATVVSFFARETQEGMGFPFEEDYELASPSAGADSSDAAAKDGANNKKATVLQIIK</sequence>
<dbReference type="GO" id="GO:0006508">
    <property type="term" value="P:proteolysis"/>
    <property type="evidence" value="ECO:0007669"/>
    <property type="project" value="UniProtKB-KW"/>
</dbReference>
<reference evidence="2 3" key="1">
    <citation type="submission" date="2018-06" db="EMBL/GenBank/DDBJ databases">
        <authorList>
            <consortium name="Pathogen Informatics"/>
            <person name="Doyle S."/>
        </authorList>
    </citation>
    <scope>NUCLEOTIDE SEQUENCE [LARGE SCALE GENOMIC DNA]</scope>
    <source>
        <strain evidence="2 3">NCTC11997</strain>
    </source>
</reference>
<dbReference type="PANTHER" id="PTHR37486:SF1">
    <property type="entry name" value="STRINGENT STARVATION PROTEIN B"/>
    <property type="match status" value="1"/>
</dbReference>
<gene>
    <name evidence="2" type="primary">sspB</name>
    <name evidence="1" type="ORF">I6G29_05925</name>
    <name evidence="2" type="ORF">NCTC11997_01241</name>
</gene>
<dbReference type="PANTHER" id="PTHR37486">
    <property type="entry name" value="STRINGENT STARVATION PROTEIN B"/>
    <property type="match status" value="1"/>
</dbReference>